<organism evidence="1 2">
    <name type="scientific">Candidatus Wallbacteria bacterium GWC2_49_35</name>
    <dbReference type="NCBI Taxonomy" id="1817813"/>
    <lineage>
        <taxon>Bacteria</taxon>
        <taxon>Candidatus Walliibacteriota</taxon>
    </lineage>
</organism>
<accession>A0A1F7WQ31</accession>
<dbReference type="Proteomes" id="UP000178735">
    <property type="component" value="Unassembled WGS sequence"/>
</dbReference>
<dbReference type="STRING" id="1817813.A2008_01315"/>
<evidence type="ECO:0000313" key="2">
    <source>
        <dbReference type="Proteomes" id="UP000178735"/>
    </source>
</evidence>
<evidence type="ECO:0008006" key="3">
    <source>
        <dbReference type="Google" id="ProtNLM"/>
    </source>
</evidence>
<dbReference type="Gene3D" id="2.60.40.1120">
    <property type="entry name" value="Carboxypeptidase-like, regulatory domain"/>
    <property type="match status" value="1"/>
</dbReference>
<dbReference type="InterPro" id="IPR008969">
    <property type="entry name" value="CarboxyPept-like_regulatory"/>
</dbReference>
<dbReference type="PROSITE" id="PS51257">
    <property type="entry name" value="PROKAR_LIPOPROTEIN"/>
    <property type="match status" value="1"/>
</dbReference>
<dbReference type="EMBL" id="MGFH01000130">
    <property type="protein sequence ID" value="OGM04954.1"/>
    <property type="molecule type" value="Genomic_DNA"/>
</dbReference>
<dbReference type="SUPFAM" id="SSF49464">
    <property type="entry name" value="Carboxypeptidase regulatory domain-like"/>
    <property type="match status" value="1"/>
</dbReference>
<evidence type="ECO:0000313" key="1">
    <source>
        <dbReference type="EMBL" id="OGM04954.1"/>
    </source>
</evidence>
<comment type="caution">
    <text evidence="1">The sequence shown here is derived from an EMBL/GenBank/DDBJ whole genome shotgun (WGS) entry which is preliminary data.</text>
</comment>
<gene>
    <name evidence="1" type="ORF">A2008_01315</name>
</gene>
<reference evidence="1 2" key="1">
    <citation type="journal article" date="2016" name="Nat. Commun.">
        <title>Thousands of microbial genomes shed light on interconnected biogeochemical processes in an aquifer system.</title>
        <authorList>
            <person name="Anantharaman K."/>
            <person name="Brown C.T."/>
            <person name="Hug L.A."/>
            <person name="Sharon I."/>
            <person name="Castelle C.J."/>
            <person name="Probst A.J."/>
            <person name="Thomas B.C."/>
            <person name="Singh A."/>
            <person name="Wilkins M.J."/>
            <person name="Karaoz U."/>
            <person name="Brodie E.L."/>
            <person name="Williams K.H."/>
            <person name="Hubbard S.S."/>
            <person name="Banfield J.F."/>
        </authorList>
    </citation>
    <scope>NUCLEOTIDE SEQUENCE [LARGE SCALE GENOMIC DNA]</scope>
</reference>
<name>A0A1F7WQ31_9BACT</name>
<proteinExistence type="predicted"/>
<sequence>MINIYSRNFIFFALSFIFISLFVFGCGGGGGSSTLSFFDAPSNISVKLTMMNRTSNAAYVSIPSNAVGTVNISVVSIKSGKEVANQNVDYSLSAFTFDNQIPAGDTYSVVVTARLKERANDIYESIWQGAGKVTVLNAEKAAKTPGANEVAIALSFITIEYIKLYPTKIIFDPAMPVAEITTSTLIPSFKLSVLDQFGNVMTSENSLITVGLENGSFKDSLYSKNLINGSVYFSNLAVASLIPDSAGYVKLKASYGLLTGYSSPVKTAGVAIPDSAVAGYLDDGTAAAAPSAPPKSNAPLANKTVKLVCNSLQYITTTDASGFFRFDVKAGGDNVAAYIEFVNAQGVTVKLSTTVSGGRMKLARIVIDSTGAARLLSSTLAGAYNSAIDAAQLKKAVDDEIASKSASGSAAGVSGVALDSATGQPIPSAVITIGQLGLSSQTDAAGRFSIIAAAGQLAAGEYVISFSRTGYLSASKSVSVSSFDYGFLIDAVTVEAPARLNAPPSIAIKSVAGASQNISIVFDLFDADGDPCNIEVQYSLNGGYSYLPTVNAGGSLANAAPGSGLSAVWFSASDFLTSQASVRIKLIPRDNASTGSAGESAIFAVNNEIVDPENNPPVIMGVMASGAAGDIAVSYDLIDQDGDSCAVELYYSLDGGATFTRSASYSIYNQRAFPAAGLSFVWNSALDFQTEEMNVKLRLTPNDSKSGGTPGESGVFTVNNIKNTPPVIQNLSVSGNYKDISLTFDLIELDGHLCTVEVAYSIDGGASYMTTAHLSGETSGVAAGQAKTLIWHSFYEFTSTNKSVFVKLTPSDKYGYGTEAAFGPFDVNNGGGTPSIANLNVSGTSQIIDILYELIDIDASASTVEVYFSLDGGSSFKQTGYVEGDILAVTPGAGKSIKWNSYGDFRTRESNVVLKLLPIDSMGAGTESVSLPFEINNNVNRPTVANIRTKGDSGEIMIAYDIDDLDGSTCQVMLQYSTEKSGGYLSSMFVTGETAEVYSGVDKTLTWNSKGDLSGNFDSVSVKLIVFDNEGSGAEAVSVPFKVYNNSTSSIFINSVAGGSQNITVDFNLTDIEGDLSNIEFYYSRDGGAAFIKTANVSGSVSNVAPANNLTLVWQSGLDIVNQNASGVLLKIAALDSNGALQSEKISQPFTVNNYIPPVTPPMQVVSAEFTKVSSSNAVKINFNAQVDPSSIIDISKLKIGGEILTPSSPKLNAPGGRNFAFYGSTTISGSSIIISPVDSMGFGNQDYIFGVTGDFVAIKGLEIMSGSGIKNTSGMETQPTAAPMAISRRLSSPAEPSPVHFSNATKLFEVPETWPLNTSVAGYIDIYIGASAPADSTAPLASSDTTDTTYHVFSVTLDSSYPPGNHVYYRFVSSGGTVKGAWADFGAIPDPVSVFEVSGAPNISWSNIRSEADVLSNTIGQSGDLISLYQYDQYGDQIYLYLGVSNAAPEGGFSAGSYSVTDNSSPVSVTGGNQFVFTLSNINGVESNYYTAATMLYQPPAELNGTNMAIKNNSGAYQLKPLASDVILTKDVRVYTSDNVKIARIPAGTYAAGSFITSYSETNSASSVNSFTTSGALKFTSVDSYGNESASLSGPDVDIINPAVISWSNAGVSDPFIKLTTMFGATGETIQIFAKSGSVYTPNGSILAGALGFVTTNVAGAAKIPAGNTVAYVYVNTSGNESPILDDGLVPGGPEPSVVSNLRLIYNSGNYEIKNTGSTVNFNYNLGVWVGTTGIGVVDRTVSPGISGASFPAANSYINSSKSPASLDDGIALAGGNLQFTYLTGDGNESDLYDVSAVVPGAPSSTDLSAARIRYDASMAYKLFAYQAPVTIAAGTRIYIGGHTALNSAVADSFASAAYSSAANALDANPDGTGGELGFTVSANGNESTKYYAGAVPDRPDIGNITWHNAASAFKFQNVMGTSEEKLSLYQKDGSSYLLKGSSSVTGPYNSGTEYTVSGTPPLIIGGKEAAYTMVNGSSGHESMVSVSAVVPAAPQYAEDLRVGYDGSGSYRVKNISTSQDFSIPAGQIFNVYIGSIHTARPVSASITAIPANGGFGDFELTQNSGGGALKFTLTDDASGNESEAIAPTTVPPFISYQATVVPADENGSGNSQNYINNNLAMSVLNPVSAPSPTEQLQIAFNTTATDGTAILELINPNDAGQTANLSGTIVGPSGNQNAELTLITGTPGSTLIDALGADGGVSFLASNLWIENASGNASTRASGSGLFRYDTTAPFPAMVTATLAVDGVFNHNGTDKLEIVFPENVYFTTAPGESNIFFPVTGDGFGGGGSSFATTATTITVTAPDEGGANSGSIKQAGIYNSTVTAAGSASGIYFTPSLIKDAAGNYLISPISSTGALDVQ</sequence>
<protein>
    <recommendedName>
        <fullName evidence="3">Fibronectin type-III domain-containing protein</fullName>
    </recommendedName>
</protein>